<dbReference type="CDD" id="cd09294">
    <property type="entry name" value="SmpB"/>
    <property type="match status" value="1"/>
</dbReference>
<keyword evidence="2 3" id="KW-0694">RNA-binding</keyword>
<dbReference type="InterPro" id="IPR023620">
    <property type="entry name" value="SmpB"/>
</dbReference>
<dbReference type="GO" id="GO:0005829">
    <property type="term" value="C:cytosol"/>
    <property type="evidence" value="ECO:0007669"/>
    <property type="project" value="TreeGrafter"/>
</dbReference>
<dbReference type="NCBIfam" id="TIGR00086">
    <property type="entry name" value="smpB"/>
    <property type="match status" value="1"/>
</dbReference>
<dbReference type="InterPro" id="IPR020081">
    <property type="entry name" value="SsrA-bd_prot_CS"/>
</dbReference>
<dbReference type="OrthoDB" id="9805462at2"/>
<organism evidence="4 5">
    <name type="scientific">Mycoplasmopsis verecunda</name>
    <dbReference type="NCBI Taxonomy" id="171291"/>
    <lineage>
        <taxon>Bacteria</taxon>
        <taxon>Bacillati</taxon>
        <taxon>Mycoplasmatota</taxon>
        <taxon>Mycoplasmoidales</taxon>
        <taxon>Metamycoplasmataceae</taxon>
        <taxon>Mycoplasmopsis</taxon>
    </lineage>
</organism>
<dbReference type="RefSeq" id="WP_078747064.1">
    <property type="nucleotide sequence ID" value="NZ_CP137850.1"/>
</dbReference>
<dbReference type="HAMAP" id="MF_00023">
    <property type="entry name" value="SmpB"/>
    <property type="match status" value="1"/>
</dbReference>
<keyword evidence="5" id="KW-1185">Reference proteome</keyword>
<dbReference type="EMBL" id="FUXF01000007">
    <property type="protein sequence ID" value="SJZ49536.1"/>
    <property type="molecule type" value="Genomic_DNA"/>
</dbReference>
<dbReference type="PANTHER" id="PTHR30308:SF2">
    <property type="entry name" value="SSRA-BINDING PROTEIN"/>
    <property type="match status" value="1"/>
</dbReference>
<dbReference type="SUPFAM" id="SSF74982">
    <property type="entry name" value="Small protein B (SmpB)"/>
    <property type="match status" value="1"/>
</dbReference>
<protein>
    <recommendedName>
        <fullName evidence="3">SsrA-binding protein</fullName>
    </recommendedName>
    <alternativeName>
        <fullName evidence="3">Small protein B</fullName>
    </alternativeName>
</protein>
<proteinExistence type="inferred from homology"/>
<dbReference type="GO" id="GO:0003723">
    <property type="term" value="F:RNA binding"/>
    <property type="evidence" value="ECO:0007669"/>
    <property type="project" value="UniProtKB-UniRule"/>
</dbReference>
<dbReference type="Gene3D" id="2.40.280.10">
    <property type="match status" value="1"/>
</dbReference>
<evidence type="ECO:0000256" key="1">
    <source>
        <dbReference type="ARBA" id="ARBA00022490"/>
    </source>
</evidence>
<gene>
    <name evidence="3" type="primary">smpB</name>
    <name evidence="4" type="ORF">SAMN02745154_00325</name>
</gene>
<dbReference type="PROSITE" id="PS01317">
    <property type="entry name" value="SSRP"/>
    <property type="match status" value="1"/>
</dbReference>
<dbReference type="GO" id="GO:0070929">
    <property type="term" value="P:trans-translation"/>
    <property type="evidence" value="ECO:0007669"/>
    <property type="project" value="UniProtKB-UniRule"/>
</dbReference>
<comment type="subcellular location">
    <subcellularLocation>
        <location evidence="3">Cytoplasm</location>
    </subcellularLocation>
    <text evidence="3">The tmRNA-SmpB complex associates with stalled 70S ribosomes.</text>
</comment>
<evidence type="ECO:0000313" key="5">
    <source>
        <dbReference type="Proteomes" id="UP000190389"/>
    </source>
</evidence>
<sequence>MKIVANNKKAYRDYEIIEKYEAGIELMGWEVKSARASSIDLSNAYCSIYKGEMYLKEAYFKQYMQVKCDETRERKLLLHKNEIRKIGFKEDTQRLTIIPLKIYFNHQSCVKVEIALARGLKKYDKRAKIIKEEVNKKIAKTLLF</sequence>
<keyword evidence="1 3" id="KW-0963">Cytoplasm</keyword>
<dbReference type="AlphaFoldDB" id="A0A1T4L493"/>
<dbReference type="Proteomes" id="UP000190389">
    <property type="component" value="Unassembled WGS sequence"/>
</dbReference>
<accession>A0A1T4L493</accession>
<evidence type="ECO:0000256" key="3">
    <source>
        <dbReference type="HAMAP-Rule" id="MF_00023"/>
    </source>
</evidence>
<dbReference type="GO" id="GO:0070930">
    <property type="term" value="P:trans-translation-dependent protein tagging"/>
    <property type="evidence" value="ECO:0007669"/>
    <property type="project" value="TreeGrafter"/>
</dbReference>
<dbReference type="Pfam" id="PF01668">
    <property type="entry name" value="SmpB"/>
    <property type="match status" value="1"/>
</dbReference>
<name>A0A1T4L493_9BACT</name>
<comment type="similarity">
    <text evidence="3">Belongs to the SmpB family.</text>
</comment>
<dbReference type="STRING" id="171291.SAMN02745154_00325"/>
<dbReference type="InterPro" id="IPR000037">
    <property type="entry name" value="SsrA-bd_prot"/>
</dbReference>
<evidence type="ECO:0000256" key="2">
    <source>
        <dbReference type="ARBA" id="ARBA00022884"/>
    </source>
</evidence>
<comment type="function">
    <text evidence="3">Required for rescue of stalled ribosomes mediated by trans-translation. Binds to transfer-messenger RNA (tmRNA), required for stable association of tmRNA with ribosomes. tmRNA and SmpB together mimic tRNA shape, replacing the anticodon stem-loop with SmpB. tmRNA is encoded by the ssrA gene; the 2 termini fold to resemble tRNA(Ala) and it encodes a 'tag peptide', a short internal open reading frame. During trans-translation Ala-aminoacylated tmRNA acts like a tRNA, entering the A-site of stalled ribosomes, displacing the stalled mRNA. The ribosome then switches to translate the ORF on the tmRNA; the nascent peptide is terminated with the 'tag peptide' encoded by the tmRNA and targeted for degradation. The ribosome is freed to recommence translation, which seems to be the essential function of trans-translation.</text>
</comment>
<reference evidence="5" key="1">
    <citation type="submission" date="2017-02" db="EMBL/GenBank/DDBJ databases">
        <authorList>
            <person name="Varghese N."/>
            <person name="Submissions S."/>
        </authorList>
    </citation>
    <scope>NUCLEOTIDE SEQUENCE [LARGE SCALE GENOMIC DNA]</scope>
    <source>
        <strain evidence="5">ATCC 27862</strain>
    </source>
</reference>
<dbReference type="NCBIfam" id="NF003843">
    <property type="entry name" value="PRK05422.1"/>
    <property type="match status" value="1"/>
</dbReference>
<evidence type="ECO:0000313" key="4">
    <source>
        <dbReference type="EMBL" id="SJZ49536.1"/>
    </source>
</evidence>
<dbReference type="PANTHER" id="PTHR30308">
    <property type="entry name" value="TMRNA-BINDING COMPONENT OF TRANS-TRANSLATION TAGGING COMPLEX"/>
    <property type="match status" value="1"/>
</dbReference>